<dbReference type="PANTHER" id="PTHR43280">
    <property type="entry name" value="ARAC-FAMILY TRANSCRIPTIONAL REGULATOR"/>
    <property type="match status" value="1"/>
</dbReference>
<dbReference type="Proteomes" id="UP000269375">
    <property type="component" value="Unassembled WGS sequence"/>
</dbReference>
<dbReference type="EMBL" id="RJTX01000001">
    <property type="protein sequence ID" value="ROH99932.1"/>
    <property type="molecule type" value="Genomic_DNA"/>
</dbReference>
<sequence length="276" mass="32529">MYTITDQLKDMGFSINPLDYIIKRNNNHRHFNTLDYFCIFIVLQDLDLLVENIFHSIKAGNIVFIGPQKNITFGESKGPEIYLIAFSSCFYERSTKDSLFLNSQLFFNYSSDIFVAPFHNKEEMKVVFMERMKSFQEKDQSLYVAAAHNAIERLMLDAFLHIPPEEIKKDYNFEYLYYVNKFKVILQRDYKKAKKVSYYANELNITSRKLTEMTEYIFGKTAKQLIIEKLITEFEKAINFSNHTISEISYELGFSDEGNFSNFIKKHAGKYPSEMK</sequence>
<dbReference type="EMBL" id="SOQW01000001">
    <property type="protein sequence ID" value="TDX95135.1"/>
    <property type="molecule type" value="Genomic_DNA"/>
</dbReference>
<proteinExistence type="predicted"/>
<dbReference type="GO" id="GO:0043565">
    <property type="term" value="F:sequence-specific DNA binding"/>
    <property type="evidence" value="ECO:0007669"/>
    <property type="project" value="InterPro"/>
</dbReference>
<keyword evidence="2" id="KW-0238">DNA-binding</keyword>
<comment type="caution">
    <text evidence="5">The sequence shown here is derived from an EMBL/GenBank/DDBJ whole genome shotgun (WGS) entry which is preliminary data.</text>
</comment>
<evidence type="ECO:0000313" key="8">
    <source>
        <dbReference type="Proteomes" id="UP000295709"/>
    </source>
</evidence>
<keyword evidence="3" id="KW-0804">Transcription</keyword>
<evidence type="ECO:0000313" key="6">
    <source>
        <dbReference type="EMBL" id="TDX95135.1"/>
    </source>
</evidence>
<keyword evidence="8" id="KW-1185">Reference proteome</keyword>
<accession>A0A3N0W4J6</accession>
<dbReference type="PROSITE" id="PS01124">
    <property type="entry name" value="HTH_ARAC_FAMILY_2"/>
    <property type="match status" value="1"/>
</dbReference>
<feature type="domain" description="HTH araC/xylS-type" evidence="4">
    <location>
        <begin position="180"/>
        <end position="276"/>
    </location>
</feature>
<reference evidence="6 8" key="2">
    <citation type="submission" date="2019-03" db="EMBL/GenBank/DDBJ databases">
        <title>Genomic Encyclopedia of Archaeal and Bacterial Type Strains, Phase II (KMG-II): from individual species to whole genera.</title>
        <authorList>
            <person name="Goeker M."/>
        </authorList>
    </citation>
    <scope>NUCLEOTIDE SEQUENCE [LARGE SCALE GENOMIC DNA]</scope>
    <source>
        <strain evidence="6 8">DSM 15235</strain>
    </source>
</reference>
<name>A0A3N0W4J6_9FLAO</name>
<evidence type="ECO:0000256" key="3">
    <source>
        <dbReference type="ARBA" id="ARBA00023163"/>
    </source>
</evidence>
<evidence type="ECO:0000259" key="4">
    <source>
        <dbReference type="PROSITE" id="PS01124"/>
    </source>
</evidence>
<evidence type="ECO:0000313" key="7">
    <source>
        <dbReference type="Proteomes" id="UP000269375"/>
    </source>
</evidence>
<protein>
    <submittedName>
        <fullName evidence="6">AraC-like DNA-binding protein</fullName>
    </submittedName>
    <submittedName>
        <fullName evidence="5">Helix-turn-helix domain-containing protein</fullName>
    </submittedName>
</protein>
<dbReference type="Proteomes" id="UP000295709">
    <property type="component" value="Unassembled WGS sequence"/>
</dbReference>
<evidence type="ECO:0000256" key="1">
    <source>
        <dbReference type="ARBA" id="ARBA00023015"/>
    </source>
</evidence>
<dbReference type="GO" id="GO:0003700">
    <property type="term" value="F:DNA-binding transcription factor activity"/>
    <property type="evidence" value="ECO:0007669"/>
    <property type="project" value="InterPro"/>
</dbReference>
<dbReference type="RefSeq" id="WP_123261637.1">
    <property type="nucleotide sequence ID" value="NZ_RJTX01000001.1"/>
</dbReference>
<dbReference type="InterPro" id="IPR009057">
    <property type="entry name" value="Homeodomain-like_sf"/>
</dbReference>
<evidence type="ECO:0000313" key="5">
    <source>
        <dbReference type="EMBL" id="ROH99932.1"/>
    </source>
</evidence>
<dbReference type="SMART" id="SM00342">
    <property type="entry name" value="HTH_ARAC"/>
    <property type="match status" value="1"/>
</dbReference>
<evidence type="ECO:0000256" key="2">
    <source>
        <dbReference type="ARBA" id="ARBA00023125"/>
    </source>
</evidence>
<dbReference type="Gene3D" id="1.10.10.60">
    <property type="entry name" value="Homeodomain-like"/>
    <property type="match status" value="1"/>
</dbReference>
<organism evidence="5 7">
    <name type="scientific">Chryseobacterium daecheongense</name>
    <dbReference type="NCBI Taxonomy" id="192389"/>
    <lineage>
        <taxon>Bacteria</taxon>
        <taxon>Pseudomonadati</taxon>
        <taxon>Bacteroidota</taxon>
        <taxon>Flavobacteriia</taxon>
        <taxon>Flavobacteriales</taxon>
        <taxon>Weeksellaceae</taxon>
        <taxon>Chryseobacterium group</taxon>
        <taxon>Chryseobacterium</taxon>
    </lineage>
</organism>
<dbReference type="InterPro" id="IPR018060">
    <property type="entry name" value="HTH_AraC"/>
</dbReference>
<keyword evidence="1" id="KW-0805">Transcription regulation</keyword>
<dbReference type="SUPFAM" id="SSF46689">
    <property type="entry name" value="Homeodomain-like"/>
    <property type="match status" value="1"/>
</dbReference>
<gene>
    <name evidence="6" type="ORF">BCF50_0911</name>
    <name evidence="5" type="ORF">EGI05_03315</name>
</gene>
<dbReference type="PANTHER" id="PTHR43280:SF32">
    <property type="entry name" value="TRANSCRIPTIONAL REGULATORY PROTEIN"/>
    <property type="match status" value="1"/>
</dbReference>
<dbReference type="OrthoDB" id="1274460at2"/>
<dbReference type="AlphaFoldDB" id="A0A3N0W4J6"/>
<dbReference type="Pfam" id="PF12833">
    <property type="entry name" value="HTH_18"/>
    <property type="match status" value="1"/>
</dbReference>
<reference evidence="5 7" key="1">
    <citation type="submission" date="2018-11" db="EMBL/GenBank/DDBJ databases">
        <title>Proposal to divide the Flavobacteriaceae and reorganize its genera based on Amino Acid Identity values calculated from whole genome sequences.</title>
        <authorList>
            <person name="Nicholson A.C."/>
            <person name="Gulvik C.A."/>
            <person name="Whitney A.M."/>
            <person name="Humrighouse B.W."/>
            <person name="Bell M."/>
            <person name="Holmes B."/>
            <person name="Steigerwalt A."/>
            <person name="Villarma A."/>
            <person name="Sheth M."/>
            <person name="Batra D."/>
            <person name="Pryor J."/>
            <person name="Bernardet J.-F."/>
            <person name="Hugo C."/>
            <person name="Kampfer P."/>
            <person name="Newman J."/>
            <person name="Mcquiston J.R."/>
        </authorList>
    </citation>
    <scope>NUCLEOTIDE SEQUENCE [LARGE SCALE GENOMIC DNA]</scope>
    <source>
        <strain evidence="5 7">DSM 15235</strain>
    </source>
</reference>